<sequence length="185" mass="21139">MDLFDRSLLEHLAVDDLLNSTIQKFNDDLHKSVLHARPLKSDDYGYLDLLRQLTKVGSVGKYEFQKKFSRMAACPETYFILVLEDESTGVVIASATLLVEQKFIHDCSKRGHIEDVIVDSAYRGKGLGRFLVEALVRIGRHVGCYKITLDCHDDKVGFYRKSGFQLQNNMMYIRFDGHEQSKSSV</sequence>
<evidence type="ECO:0000313" key="8">
    <source>
        <dbReference type="EMBL" id="KAA0199127.1"/>
    </source>
</evidence>
<comment type="similarity">
    <text evidence="2 6">Belongs to the acetyltransferase family. GNA1 subfamily.</text>
</comment>
<protein>
    <recommendedName>
        <fullName evidence="6">Glucosamine 6-phosphate N-acetyltransferase</fullName>
        <ecNumber evidence="6">2.3.1.4</ecNumber>
    </recommendedName>
</protein>
<dbReference type="InterPro" id="IPR039143">
    <property type="entry name" value="GNPNAT1-like"/>
</dbReference>
<dbReference type="GO" id="GO:0006048">
    <property type="term" value="P:UDP-N-acetylglucosamine biosynthetic process"/>
    <property type="evidence" value="ECO:0007669"/>
    <property type="project" value="UniProtKB-UniRule"/>
</dbReference>
<dbReference type="CDD" id="cd04301">
    <property type="entry name" value="NAT_SF"/>
    <property type="match status" value="1"/>
</dbReference>
<comment type="pathway">
    <text evidence="1 6">Nucleotide-sugar biosynthesis; UDP-N-acetyl-alpha-D-glucosamine biosynthesis; N-acetyl-alpha-D-glucosamine 1-phosphate from alpha-D-glucosamine 6-phosphate (route I): step 1/2.</text>
</comment>
<dbReference type="EC" id="2.3.1.4" evidence="6"/>
<dbReference type="PANTHER" id="PTHR13355:SF11">
    <property type="entry name" value="GLUCOSAMINE 6-PHOSPHATE N-ACETYLTRANSFERASE"/>
    <property type="match status" value="1"/>
</dbReference>
<dbReference type="PANTHER" id="PTHR13355">
    <property type="entry name" value="GLUCOSAMINE 6-PHOSPHATE N-ACETYLTRANSFERASE"/>
    <property type="match status" value="1"/>
</dbReference>
<evidence type="ECO:0000313" key="9">
    <source>
        <dbReference type="Proteomes" id="UP000728185"/>
    </source>
</evidence>
<dbReference type="AlphaFoldDB" id="A0A8E0VKU0"/>
<evidence type="ECO:0000256" key="5">
    <source>
        <dbReference type="ARBA" id="ARBA00048964"/>
    </source>
</evidence>
<dbReference type="EMBL" id="LUCM01001313">
    <property type="protein sequence ID" value="KAA0199127.1"/>
    <property type="molecule type" value="Genomic_DNA"/>
</dbReference>
<keyword evidence="4 6" id="KW-0012">Acyltransferase</keyword>
<dbReference type="Pfam" id="PF00583">
    <property type="entry name" value="Acetyltransf_1"/>
    <property type="match status" value="1"/>
</dbReference>
<evidence type="ECO:0000256" key="1">
    <source>
        <dbReference type="ARBA" id="ARBA00004832"/>
    </source>
</evidence>
<comment type="catalytic activity">
    <reaction evidence="5 6">
        <text>D-glucosamine 6-phosphate + acetyl-CoA = N-acetyl-D-glucosamine 6-phosphate + CoA + H(+)</text>
        <dbReference type="Rhea" id="RHEA:10292"/>
        <dbReference type="ChEBI" id="CHEBI:15378"/>
        <dbReference type="ChEBI" id="CHEBI:57287"/>
        <dbReference type="ChEBI" id="CHEBI:57288"/>
        <dbReference type="ChEBI" id="CHEBI:57513"/>
        <dbReference type="ChEBI" id="CHEBI:58725"/>
        <dbReference type="EC" id="2.3.1.4"/>
    </reaction>
</comment>
<dbReference type="OrthoDB" id="10039976at2759"/>
<dbReference type="SUPFAM" id="SSF55729">
    <property type="entry name" value="Acyl-CoA N-acyltransferases (Nat)"/>
    <property type="match status" value="1"/>
</dbReference>
<evidence type="ECO:0000256" key="2">
    <source>
        <dbReference type="ARBA" id="ARBA00006048"/>
    </source>
</evidence>
<evidence type="ECO:0000256" key="3">
    <source>
        <dbReference type="ARBA" id="ARBA00022679"/>
    </source>
</evidence>
<gene>
    <name evidence="8" type="ORF">FBUS_06060</name>
</gene>
<evidence type="ECO:0000256" key="6">
    <source>
        <dbReference type="RuleBase" id="RU365086"/>
    </source>
</evidence>
<comment type="caution">
    <text evidence="8">The sequence shown here is derived from an EMBL/GenBank/DDBJ whole genome shotgun (WGS) entry which is preliminary data.</text>
</comment>
<dbReference type="UniPathway" id="UPA00113">
    <property type="reaction ID" value="UER00529"/>
</dbReference>
<dbReference type="Gene3D" id="3.40.630.30">
    <property type="match status" value="1"/>
</dbReference>
<dbReference type="InterPro" id="IPR000182">
    <property type="entry name" value="GNAT_dom"/>
</dbReference>
<keyword evidence="9" id="KW-1185">Reference proteome</keyword>
<reference evidence="8" key="1">
    <citation type="submission" date="2019-05" db="EMBL/GenBank/DDBJ databases">
        <title>Annotation for the trematode Fasciolopsis buski.</title>
        <authorList>
            <person name="Choi Y.-J."/>
        </authorList>
    </citation>
    <scope>NUCLEOTIDE SEQUENCE</scope>
    <source>
        <strain evidence="8">HT</strain>
        <tissue evidence="8">Whole worm</tissue>
    </source>
</reference>
<dbReference type="Proteomes" id="UP000728185">
    <property type="component" value="Unassembled WGS sequence"/>
</dbReference>
<dbReference type="PROSITE" id="PS51186">
    <property type="entry name" value="GNAT"/>
    <property type="match status" value="1"/>
</dbReference>
<evidence type="ECO:0000256" key="4">
    <source>
        <dbReference type="ARBA" id="ARBA00023315"/>
    </source>
</evidence>
<organism evidence="8 9">
    <name type="scientific">Fasciolopsis buskii</name>
    <dbReference type="NCBI Taxonomy" id="27845"/>
    <lineage>
        <taxon>Eukaryota</taxon>
        <taxon>Metazoa</taxon>
        <taxon>Spiralia</taxon>
        <taxon>Lophotrochozoa</taxon>
        <taxon>Platyhelminthes</taxon>
        <taxon>Trematoda</taxon>
        <taxon>Digenea</taxon>
        <taxon>Plagiorchiida</taxon>
        <taxon>Echinostomata</taxon>
        <taxon>Echinostomatoidea</taxon>
        <taxon>Fasciolidae</taxon>
        <taxon>Fasciolopsis</taxon>
    </lineage>
</organism>
<proteinExistence type="inferred from homology"/>
<dbReference type="InterPro" id="IPR016181">
    <property type="entry name" value="Acyl_CoA_acyltransferase"/>
</dbReference>
<feature type="domain" description="N-acetyltransferase" evidence="7">
    <location>
        <begin position="34"/>
        <end position="185"/>
    </location>
</feature>
<name>A0A8E0VKU0_9TREM</name>
<accession>A0A8E0VKU0</accession>
<evidence type="ECO:0000259" key="7">
    <source>
        <dbReference type="PROSITE" id="PS51186"/>
    </source>
</evidence>
<dbReference type="GO" id="GO:0004343">
    <property type="term" value="F:glucosamine 6-phosphate N-acetyltransferase activity"/>
    <property type="evidence" value="ECO:0007669"/>
    <property type="project" value="UniProtKB-UniRule"/>
</dbReference>
<keyword evidence="3 6" id="KW-0808">Transferase</keyword>
<dbReference type="FunFam" id="3.40.630.30:FF:000043">
    <property type="entry name" value="Glucosamine 6-phosphate N-acetyltransferase"/>
    <property type="match status" value="1"/>
</dbReference>